<reference evidence="1 2" key="1">
    <citation type="journal article" date="2003" name="Proc. Natl. Acad. Sci. U.S.A.">
        <title>Complete genome sequence of the marine planctomycete Pirellula sp. strain 1.</title>
        <authorList>
            <person name="Gloeckner F.O."/>
            <person name="Kube M."/>
            <person name="Bauer M."/>
            <person name="Teeling H."/>
            <person name="Lombardot T."/>
            <person name="Ludwig W."/>
            <person name="Gade D."/>
            <person name="Beck A."/>
            <person name="Borzym K."/>
            <person name="Heitmann K."/>
            <person name="Rabus R."/>
            <person name="Schlesner H."/>
            <person name="Amann R."/>
            <person name="Reinhardt R."/>
        </authorList>
    </citation>
    <scope>NUCLEOTIDE SEQUENCE [LARGE SCALE GENOMIC DNA]</scope>
    <source>
        <strain evidence="2">DSM 10527 / NCIMB 13988 / SH1</strain>
    </source>
</reference>
<dbReference type="Proteomes" id="UP000001025">
    <property type="component" value="Chromosome"/>
</dbReference>
<dbReference type="EnsemblBacteria" id="CAD74568">
    <property type="protein sequence ID" value="CAD74568"/>
    <property type="gene ID" value="RB6018"/>
</dbReference>
<dbReference type="AlphaFoldDB" id="Q7UQX6"/>
<organism evidence="1 2">
    <name type="scientific">Rhodopirellula baltica (strain DSM 10527 / NCIMB 13988 / SH1)</name>
    <dbReference type="NCBI Taxonomy" id="243090"/>
    <lineage>
        <taxon>Bacteria</taxon>
        <taxon>Pseudomonadati</taxon>
        <taxon>Planctomycetota</taxon>
        <taxon>Planctomycetia</taxon>
        <taxon>Pirellulales</taxon>
        <taxon>Pirellulaceae</taxon>
        <taxon>Rhodopirellula</taxon>
    </lineage>
</organism>
<gene>
    <name evidence="1" type="ordered locus">RB6018</name>
</gene>
<dbReference type="EMBL" id="BX294143">
    <property type="protein sequence ID" value="CAD74568.1"/>
    <property type="molecule type" value="Genomic_DNA"/>
</dbReference>
<evidence type="ECO:0000313" key="2">
    <source>
        <dbReference type="Proteomes" id="UP000001025"/>
    </source>
</evidence>
<dbReference type="InParanoid" id="Q7UQX6"/>
<dbReference type="STRING" id="243090.RB6018"/>
<dbReference type="PATRIC" id="fig|243090.15.peg.2906"/>
<protein>
    <submittedName>
        <fullName evidence="1">Uncharacterized protein</fullName>
    </submittedName>
</protein>
<keyword evidence="2" id="KW-1185">Reference proteome</keyword>
<dbReference type="HOGENOM" id="CLU_1426971_0_0_0"/>
<sequence>MFGCRCDTSDPEGCVFRCVRGGRNSMKKIGPEFQLLRPNAEKALHPVWMQVSDLLVSRSVDFDSVLWTTDYLSSTLAVRITNADNESHSPMNDLLYSTPAIANLLKVLKRIHEDDFGDEVLLPFRSVYESWIDHVILRSFNSSRVKKALRRVISDRPTFSVVSTTVDEGFAGDVRKLWPCMESRASNPPR</sequence>
<name>Q7UQX6_RHOBA</name>
<accession>Q7UQX6</accession>
<dbReference type="KEGG" id="rba:RB6018"/>
<proteinExistence type="predicted"/>
<evidence type="ECO:0000313" key="1">
    <source>
        <dbReference type="EMBL" id="CAD74568.1"/>
    </source>
</evidence>